<keyword evidence="9" id="KW-1185">Reference proteome</keyword>
<dbReference type="EMBL" id="JAFEMO010000011">
    <property type="protein sequence ID" value="KAH7557295.1"/>
    <property type="molecule type" value="Genomic_DNA"/>
</dbReference>
<dbReference type="PANTHER" id="PTHR47863:SF4">
    <property type="entry name" value="RING_FYVE_PHD ZINC FINGER SUPERFAMILY PROTEIN"/>
    <property type="match status" value="1"/>
</dbReference>
<feature type="domain" description="PHD-type" evidence="6">
    <location>
        <begin position="449"/>
        <end position="498"/>
    </location>
</feature>
<dbReference type="Pfam" id="PF00249">
    <property type="entry name" value="Myb_DNA-binding"/>
    <property type="match status" value="1"/>
</dbReference>
<dbReference type="Gene3D" id="1.10.10.60">
    <property type="entry name" value="Homeodomain-like"/>
    <property type="match status" value="1"/>
</dbReference>
<dbReference type="SUPFAM" id="SSF57903">
    <property type="entry name" value="FYVE/PHD zinc finger"/>
    <property type="match status" value="1"/>
</dbReference>
<evidence type="ECO:0000313" key="9">
    <source>
        <dbReference type="Proteomes" id="UP000827721"/>
    </source>
</evidence>
<evidence type="ECO:0000256" key="3">
    <source>
        <dbReference type="ARBA" id="ARBA00022833"/>
    </source>
</evidence>
<dbReference type="Gene3D" id="3.30.40.10">
    <property type="entry name" value="Zinc/RING finger domain, C3HC4 (zinc finger)"/>
    <property type="match status" value="1"/>
</dbReference>
<dbReference type="InterPro" id="IPR009057">
    <property type="entry name" value="Homeodomain-like_sf"/>
</dbReference>
<feature type="compositionally biased region" description="Basic and acidic residues" evidence="5">
    <location>
        <begin position="387"/>
        <end position="405"/>
    </location>
</feature>
<feature type="region of interest" description="Disordered" evidence="5">
    <location>
        <begin position="379"/>
        <end position="413"/>
    </location>
</feature>
<dbReference type="PROSITE" id="PS50016">
    <property type="entry name" value="ZF_PHD_2"/>
    <property type="match status" value="1"/>
</dbReference>
<accession>A0ABQ8HF92</accession>
<evidence type="ECO:0000259" key="7">
    <source>
        <dbReference type="PROSITE" id="PS50090"/>
    </source>
</evidence>
<dbReference type="InterPro" id="IPR013083">
    <property type="entry name" value="Znf_RING/FYVE/PHD"/>
</dbReference>
<keyword evidence="3" id="KW-0862">Zinc</keyword>
<dbReference type="InterPro" id="IPR001965">
    <property type="entry name" value="Znf_PHD"/>
</dbReference>
<evidence type="ECO:0000259" key="6">
    <source>
        <dbReference type="PROSITE" id="PS50016"/>
    </source>
</evidence>
<dbReference type="SUPFAM" id="SSF46689">
    <property type="entry name" value="Homeodomain-like"/>
    <property type="match status" value="1"/>
</dbReference>
<keyword evidence="1" id="KW-0479">Metal-binding</keyword>
<dbReference type="InterPro" id="IPR019786">
    <property type="entry name" value="Zinc_finger_PHD-type_CS"/>
</dbReference>
<dbReference type="PROSITE" id="PS50090">
    <property type="entry name" value="MYB_LIKE"/>
    <property type="match status" value="1"/>
</dbReference>
<organism evidence="8 9">
    <name type="scientific">Xanthoceras sorbifolium</name>
    <dbReference type="NCBI Taxonomy" id="99658"/>
    <lineage>
        <taxon>Eukaryota</taxon>
        <taxon>Viridiplantae</taxon>
        <taxon>Streptophyta</taxon>
        <taxon>Embryophyta</taxon>
        <taxon>Tracheophyta</taxon>
        <taxon>Spermatophyta</taxon>
        <taxon>Magnoliopsida</taxon>
        <taxon>eudicotyledons</taxon>
        <taxon>Gunneridae</taxon>
        <taxon>Pentapetalae</taxon>
        <taxon>rosids</taxon>
        <taxon>malvids</taxon>
        <taxon>Sapindales</taxon>
        <taxon>Sapindaceae</taxon>
        <taxon>Xanthoceroideae</taxon>
        <taxon>Xanthoceras</taxon>
    </lineage>
</organism>
<evidence type="ECO:0000313" key="8">
    <source>
        <dbReference type="EMBL" id="KAH7557295.1"/>
    </source>
</evidence>
<gene>
    <name evidence="8" type="ORF">JRO89_XS11G0107200</name>
</gene>
<name>A0ABQ8HF92_9ROSI</name>
<evidence type="ECO:0000256" key="1">
    <source>
        <dbReference type="ARBA" id="ARBA00022723"/>
    </source>
</evidence>
<feature type="compositionally biased region" description="Low complexity" evidence="5">
    <location>
        <begin position="209"/>
        <end position="224"/>
    </location>
</feature>
<keyword evidence="2 4" id="KW-0863">Zinc-finger</keyword>
<dbReference type="Proteomes" id="UP000827721">
    <property type="component" value="Unassembled WGS sequence"/>
</dbReference>
<reference evidence="8 9" key="1">
    <citation type="submission" date="2021-02" db="EMBL/GenBank/DDBJ databases">
        <title>Plant Genome Project.</title>
        <authorList>
            <person name="Zhang R.-G."/>
        </authorList>
    </citation>
    <scope>NUCLEOTIDE SEQUENCE [LARGE SCALE GENOMIC DNA]</scope>
    <source>
        <tissue evidence="8">Leaves</tissue>
    </source>
</reference>
<evidence type="ECO:0000256" key="5">
    <source>
        <dbReference type="SAM" id="MobiDB-lite"/>
    </source>
</evidence>
<sequence>MMDILGDSSSYDSSLPWLWIIEYLAGFKEVDTSVLQGRVCNGLFYSELVEMVPESSDDLAKSTREMIALRCLEDLFDSGDGLNKDGVSAVDNKIVFDLSQSCEDVLQHVLQEADLKMAGPELSKWDVHPFIMHKRATMPKCALQQLKDTILEGTHPLAASLKESSGLMRVNDIGRSGVDDHNAPTLRLDGIGTDSMAANGNLIPPTSENGNGLSADNLLNDNLLPSKRDRNDLTTEETAGASDEIQEQSDHHVNAKKLKQDGVCADQSVEQISVPPHGSELLEDFSARVVGVTEGEGCDFANHSPDEVMEESQYPEDVHDECVDSERPGQIVDVNDGALQHSEKVVGPVVEKMPQDTSADEPVDKVIVDETNVTELRTSIGAPSTETQRKDSVNESKGEMEHLSEEEVSSDNDEYHNERIDVGMKKNHFLGSQCSLGNDTLATDGCTEQKLCVKCNKDGQLLFCNTSSCPLAVHENCLGSPANFDENGDFYCPFCAYSHAISEYLEAKKKASLARKELAAFIHMGFEHRPGEAKKRLRRTEYIHLEQNGHNEIGENGQLGVQEKETTSQNGPFGHEVTNSLCQKSLGRKRQSDPSGSCVNVNLPFSDEEANVINGTISVSNGEKVGKEKMANECASVGGLEEQQQDQAPSDPKCDGNLSFVNSDVSPVDQREAEKGIRKQDLRRASSDLSEKPVIALNIDGEETSVDENDKYIISNYCIRFRRQEGQYTYRATPQLRRKKVPWTTEEEEILKKGVKKFTRFDDINIPWKKILEFGSCVFLSGRTTIDLKDKWRNMCKGSPKSK</sequence>
<dbReference type="SMART" id="SM00249">
    <property type="entry name" value="PHD"/>
    <property type="match status" value="1"/>
</dbReference>
<evidence type="ECO:0000256" key="2">
    <source>
        <dbReference type="ARBA" id="ARBA00022771"/>
    </source>
</evidence>
<dbReference type="InterPro" id="IPR011011">
    <property type="entry name" value="Znf_FYVE_PHD"/>
</dbReference>
<evidence type="ECO:0008006" key="10">
    <source>
        <dbReference type="Google" id="ProtNLM"/>
    </source>
</evidence>
<dbReference type="InterPro" id="IPR019787">
    <property type="entry name" value="Znf_PHD-finger"/>
</dbReference>
<dbReference type="SMART" id="SM00717">
    <property type="entry name" value="SANT"/>
    <property type="match status" value="1"/>
</dbReference>
<proteinExistence type="predicted"/>
<comment type="caution">
    <text evidence="8">The sequence shown here is derived from an EMBL/GenBank/DDBJ whole genome shotgun (WGS) entry which is preliminary data.</text>
</comment>
<feature type="domain" description="Myb-like" evidence="7">
    <location>
        <begin position="735"/>
        <end position="796"/>
    </location>
</feature>
<dbReference type="PROSITE" id="PS01359">
    <property type="entry name" value="ZF_PHD_1"/>
    <property type="match status" value="1"/>
</dbReference>
<feature type="region of interest" description="Disordered" evidence="5">
    <location>
        <begin position="205"/>
        <end position="251"/>
    </location>
</feature>
<dbReference type="CDD" id="cd11660">
    <property type="entry name" value="SANT_TRF"/>
    <property type="match status" value="1"/>
</dbReference>
<evidence type="ECO:0000256" key="4">
    <source>
        <dbReference type="PROSITE-ProRule" id="PRU00146"/>
    </source>
</evidence>
<protein>
    <recommendedName>
        <fullName evidence="10">Myb-like domain-containing protein</fullName>
    </recommendedName>
</protein>
<dbReference type="PANTHER" id="PTHR47863">
    <property type="entry name" value="RING/FYVE/PHD ZINC FINGER SUPERFAMILY PROTEIN"/>
    <property type="match status" value="1"/>
</dbReference>
<feature type="region of interest" description="Disordered" evidence="5">
    <location>
        <begin position="638"/>
        <end position="657"/>
    </location>
</feature>
<dbReference type="InterPro" id="IPR001005">
    <property type="entry name" value="SANT/Myb"/>
</dbReference>